<dbReference type="AlphaFoldDB" id="A0A382X059"/>
<protein>
    <submittedName>
        <fullName evidence="2">Uncharacterized protein</fullName>
    </submittedName>
</protein>
<sequence>MKQSDPIINEMVKSIDYNWDMCNVDLNFITSRLEERSTKEVDYKVLKKLFSFLEDKTRHIEAIELLKEKYSEHYKKYQKEQEQEQKIYEKLFHKLMEDDSKTTDEKYDLILEGLSQKVDVNNYAEMDEWAWLESHKQELAIKKEWIDKETFKVEHTTFKEFDNEDVLRDNIRNAMKKYVDLLSVFDWVYHHDEEYIDEDEIPGDSQQTEMKYEMIKYFDTLCDLRDKFRKSKHVPAA</sequence>
<evidence type="ECO:0000313" key="2">
    <source>
        <dbReference type="EMBL" id="SVD63631.1"/>
    </source>
</evidence>
<feature type="coiled-coil region" evidence="1">
    <location>
        <begin position="60"/>
        <end position="87"/>
    </location>
</feature>
<organism evidence="2">
    <name type="scientific">marine metagenome</name>
    <dbReference type="NCBI Taxonomy" id="408172"/>
    <lineage>
        <taxon>unclassified sequences</taxon>
        <taxon>metagenomes</taxon>
        <taxon>ecological metagenomes</taxon>
    </lineage>
</organism>
<accession>A0A382X059</accession>
<gene>
    <name evidence="2" type="ORF">METZ01_LOCUS416485</name>
</gene>
<reference evidence="2" key="1">
    <citation type="submission" date="2018-05" db="EMBL/GenBank/DDBJ databases">
        <authorList>
            <person name="Lanie J.A."/>
            <person name="Ng W.-L."/>
            <person name="Kazmierczak K.M."/>
            <person name="Andrzejewski T.M."/>
            <person name="Davidsen T.M."/>
            <person name="Wayne K.J."/>
            <person name="Tettelin H."/>
            <person name="Glass J.I."/>
            <person name="Rusch D."/>
            <person name="Podicherti R."/>
            <person name="Tsui H.-C.T."/>
            <person name="Winkler M.E."/>
        </authorList>
    </citation>
    <scope>NUCLEOTIDE SEQUENCE</scope>
</reference>
<proteinExistence type="predicted"/>
<keyword evidence="1" id="KW-0175">Coiled coil</keyword>
<dbReference type="EMBL" id="UINC01163361">
    <property type="protein sequence ID" value="SVD63631.1"/>
    <property type="molecule type" value="Genomic_DNA"/>
</dbReference>
<name>A0A382X059_9ZZZZ</name>
<evidence type="ECO:0000256" key="1">
    <source>
        <dbReference type="SAM" id="Coils"/>
    </source>
</evidence>